<keyword evidence="7" id="KW-0460">Magnesium</keyword>
<dbReference type="GO" id="GO:0000287">
    <property type="term" value="F:magnesium ion binding"/>
    <property type="evidence" value="ECO:0007669"/>
    <property type="project" value="InterPro"/>
</dbReference>
<evidence type="ECO:0000256" key="4">
    <source>
        <dbReference type="ARBA" id="ARBA00022723"/>
    </source>
</evidence>
<reference evidence="11" key="1">
    <citation type="submission" date="2023-10" db="EMBL/GenBank/DDBJ databases">
        <title>Genome assemblies of two species of porcelain crab, Petrolisthes cinctipes and Petrolisthes manimaculis (Anomura: Porcellanidae).</title>
        <authorList>
            <person name="Angst P."/>
        </authorList>
    </citation>
    <scope>NUCLEOTIDE SEQUENCE</scope>
    <source>
        <strain evidence="11">PB745_01</strain>
        <tissue evidence="11">Gill</tissue>
    </source>
</reference>
<dbReference type="SFLD" id="SFLDS00003">
    <property type="entry name" value="Haloacid_Dehalogenase"/>
    <property type="match status" value="1"/>
</dbReference>
<dbReference type="SUPFAM" id="SSF56784">
    <property type="entry name" value="HAD-like"/>
    <property type="match status" value="1"/>
</dbReference>
<dbReference type="SFLD" id="SFLDG01128">
    <property type="entry name" value="C1.4:_5'-Nucleotidase_Like"/>
    <property type="match status" value="1"/>
</dbReference>
<comment type="subcellular location">
    <subcellularLocation>
        <location evidence="9">Cytoplasm</location>
    </subcellularLocation>
</comment>
<dbReference type="Gene3D" id="3.40.50.1000">
    <property type="entry name" value="HAD superfamily/HAD-like"/>
    <property type="match status" value="1"/>
</dbReference>
<dbReference type="Pfam" id="PF05822">
    <property type="entry name" value="UMPH-1"/>
    <property type="match status" value="1"/>
</dbReference>
<keyword evidence="12" id="KW-1185">Reference proteome</keyword>
<keyword evidence="9" id="KW-0963">Cytoplasm</keyword>
<sequence>MLGCRGTLVRAGGRQLIRALGGGTRTPESSRPIGETGGAAGRDKTTEMVEPVTSFISPGQAKANTRMYPTLEKLGLLKRDHIRMKDLGRVEQVLTSIVAEGYSKLQLVVDFDFTLTKVIADFDRTLTRVWYNGKKCETCYGIMDNSPVMPDFYREEANQLLARYYPIELDPHMTEAEKIPHMMEWYKNIHALILKCHVNKSSLKGMVSDSNIRLRDGTEELFGALHRAGVPVLVLSAGMGDVLVEVLQHFNVYTDNVKVVANFFKYNKEGVIEGFQGDAIHMFNKNENAIHSSDYFQRLEGRANVILMGDSLGDIKMAVGVPNPVNVLKIGFLNDKIEERLESFMNNFDLVLIDDQTMDVARTVLDQLK</sequence>
<dbReference type="InterPro" id="IPR036412">
    <property type="entry name" value="HAD-like_sf"/>
</dbReference>
<name>A0AAE1FZY0_PETCI</name>
<dbReference type="AlphaFoldDB" id="A0AAE1FZY0"/>
<dbReference type="InterPro" id="IPR006434">
    <property type="entry name" value="Pyrimidine_nucleotidase_eu"/>
</dbReference>
<dbReference type="GO" id="GO:0000166">
    <property type="term" value="F:nucleotide binding"/>
    <property type="evidence" value="ECO:0007669"/>
    <property type="project" value="UniProtKB-KW"/>
</dbReference>
<keyword evidence="4" id="KW-0479">Metal-binding</keyword>
<dbReference type="PANTHER" id="PTHR13045:SF0">
    <property type="entry name" value="7-METHYLGUANOSINE PHOSPHATE-SPECIFIC 5'-NUCLEOTIDASE"/>
    <property type="match status" value="1"/>
</dbReference>
<evidence type="ECO:0000313" key="12">
    <source>
        <dbReference type="Proteomes" id="UP001286313"/>
    </source>
</evidence>
<dbReference type="Gene3D" id="1.10.150.340">
    <property type="entry name" value="Pyrimidine 5'-nucleotidase (UMPH-1), N-terminal domain"/>
    <property type="match status" value="1"/>
</dbReference>
<evidence type="ECO:0000256" key="2">
    <source>
        <dbReference type="ARBA" id="ARBA00008389"/>
    </source>
</evidence>
<keyword evidence="8 9" id="KW-0546">Nucleotide metabolism</keyword>
<dbReference type="EC" id="3.1.3.5" evidence="3 9"/>
<dbReference type="NCBIfam" id="TIGR01544">
    <property type="entry name" value="HAD-SF-IE"/>
    <property type="match status" value="1"/>
</dbReference>
<evidence type="ECO:0000256" key="9">
    <source>
        <dbReference type="RuleBase" id="RU361276"/>
    </source>
</evidence>
<evidence type="ECO:0000256" key="7">
    <source>
        <dbReference type="ARBA" id="ARBA00022842"/>
    </source>
</evidence>
<protein>
    <recommendedName>
        <fullName evidence="3 9">5'-nucleotidase</fullName>
        <ecNumber evidence="3 9">3.1.3.5</ecNumber>
    </recommendedName>
</protein>
<evidence type="ECO:0000256" key="3">
    <source>
        <dbReference type="ARBA" id="ARBA00012643"/>
    </source>
</evidence>
<dbReference type="EMBL" id="JAWQEG010001064">
    <property type="protein sequence ID" value="KAK3882710.1"/>
    <property type="molecule type" value="Genomic_DNA"/>
</dbReference>
<proteinExistence type="inferred from homology"/>
<comment type="catalytic activity">
    <reaction evidence="1 9">
        <text>a ribonucleoside 5'-phosphate + H2O = a ribonucleoside + phosphate</text>
        <dbReference type="Rhea" id="RHEA:12484"/>
        <dbReference type="ChEBI" id="CHEBI:15377"/>
        <dbReference type="ChEBI" id="CHEBI:18254"/>
        <dbReference type="ChEBI" id="CHEBI:43474"/>
        <dbReference type="ChEBI" id="CHEBI:58043"/>
        <dbReference type="EC" id="3.1.3.5"/>
    </reaction>
</comment>
<dbReference type="FunFam" id="1.10.150.340:FF:000001">
    <property type="entry name" value="Cytosolic 5-nucleotidase 3-like"/>
    <property type="match status" value="1"/>
</dbReference>
<keyword evidence="5 9" id="KW-0547">Nucleotide-binding</keyword>
<feature type="region of interest" description="Disordered" evidence="10">
    <location>
        <begin position="20"/>
        <end position="43"/>
    </location>
</feature>
<comment type="caution">
    <text evidence="11">The sequence shown here is derived from an EMBL/GenBank/DDBJ whole genome shotgun (WGS) entry which is preliminary data.</text>
</comment>
<dbReference type="FunFam" id="3.40.50.1000:FF:000032">
    <property type="entry name" value="Cytosolic 5-nucleotidase 3-like"/>
    <property type="match status" value="1"/>
</dbReference>
<accession>A0AAE1FZY0</accession>
<evidence type="ECO:0000256" key="8">
    <source>
        <dbReference type="ARBA" id="ARBA00023080"/>
    </source>
</evidence>
<evidence type="ECO:0000256" key="10">
    <source>
        <dbReference type="SAM" id="MobiDB-lite"/>
    </source>
</evidence>
<evidence type="ECO:0000256" key="6">
    <source>
        <dbReference type="ARBA" id="ARBA00022801"/>
    </source>
</evidence>
<gene>
    <name evidence="11" type="ORF">Pcinc_012916</name>
</gene>
<dbReference type="Proteomes" id="UP001286313">
    <property type="component" value="Unassembled WGS sequence"/>
</dbReference>
<keyword evidence="6 9" id="KW-0378">Hydrolase</keyword>
<dbReference type="GO" id="GO:0008253">
    <property type="term" value="F:5'-nucleotidase activity"/>
    <property type="evidence" value="ECO:0007669"/>
    <property type="project" value="UniProtKB-EC"/>
</dbReference>
<dbReference type="GO" id="GO:0009117">
    <property type="term" value="P:nucleotide metabolic process"/>
    <property type="evidence" value="ECO:0007669"/>
    <property type="project" value="UniProtKB-KW"/>
</dbReference>
<dbReference type="PANTHER" id="PTHR13045">
    <property type="entry name" value="5'-NUCLEOTIDASE"/>
    <property type="match status" value="1"/>
</dbReference>
<dbReference type="InterPro" id="IPR023214">
    <property type="entry name" value="HAD_sf"/>
</dbReference>
<organism evidence="11 12">
    <name type="scientific">Petrolisthes cinctipes</name>
    <name type="common">Flat porcelain crab</name>
    <dbReference type="NCBI Taxonomy" id="88211"/>
    <lineage>
        <taxon>Eukaryota</taxon>
        <taxon>Metazoa</taxon>
        <taxon>Ecdysozoa</taxon>
        <taxon>Arthropoda</taxon>
        <taxon>Crustacea</taxon>
        <taxon>Multicrustacea</taxon>
        <taxon>Malacostraca</taxon>
        <taxon>Eumalacostraca</taxon>
        <taxon>Eucarida</taxon>
        <taxon>Decapoda</taxon>
        <taxon>Pleocyemata</taxon>
        <taxon>Anomura</taxon>
        <taxon>Galatheoidea</taxon>
        <taxon>Porcellanidae</taxon>
        <taxon>Petrolisthes</taxon>
    </lineage>
</organism>
<dbReference type="GO" id="GO:0005737">
    <property type="term" value="C:cytoplasm"/>
    <property type="evidence" value="ECO:0007669"/>
    <property type="project" value="UniProtKB-SubCell"/>
</dbReference>
<evidence type="ECO:0000256" key="1">
    <source>
        <dbReference type="ARBA" id="ARBA00000815"/>
    </source>
</evidence>
<evidence type="ECO:0000256" key="5">
    <source>
        <dbReference type="ARBA" id="ARBA00022741"/>
    </source>
</evidence>
<comment type="similarity">
    <text evidence="2 9">Belongs to the pyrimidine 5'-nucleotidase family.</text>
</comment>
<evidence type="ECO:0000313" key="11">
    <source>
        <dbReference type="EMBL" id="KAK3882710.1"/>
    </source>
</evidence>